<dbReference type="InterPro" id="IPR029069">
    <property type="entry name" value="HotDog_dom_sf"/>
</dbReference>
<dbReference type="Gene3D" id="3.10.129.10">
    <property type="entry name" value="Hotdog Thioesterase"/>
    <property type="match status" value="1"/>
</dbReference>
<dbReference type="SUPFAM" id="SSF54637">
    <property type="entry name" value="Thioesterase/thiol ester dehydrase-isomerase"/>
    <property type="match status" value="1"/>
</dbReference>
<evidence type="ECO:0000313" key="2">
    <source>
        <dbReference type="Proteomes" id="UP000614216"/>
    </source>
</evidence>
<organism evidence="1 2">
    <name type="scientific">Fulvivirga marina</name>
    <dbReference type="NCBI Taxonomy" id="2494733"/>
    <lineage>
        <taxon>Bacteria</taxon>
        <taxon>Pseudomonadati</taxon>
        <taxon>Bacteroidota</taxon>
        <taxon>Cytophagia</taxon>
        <taxon>Cytophagales</taxon>
        <taxon>Fulvivirgaceae</taxon>
        <taxon>Fulvivirga</taxon>
    </lineage>
</organism>
<dbReference type="RefSeq" id="WP_202856064.1">
    <property type="nucleotide sequence ID" value="NZ_JAEUGD010000031.1"/>
</dbReference>
<evidence type="ECO:0008006" key="3">
    <source>
        <dbReference type="Google" id="ProtNLM"/>
    </source>
</evidence>
<evidence type="ECO:0000313" key="1">
    <source>
        <dbReference type="EMBL" id="MBL6446530.1"/>
    </source>
</evidence>
<comment type="caution">
    <text evidence="1">The sequence shown here is derived from an EMBL/GenBank/DDBJ whole genome shotgun (WGS) entry which is preliminary data.</text>
</comment>
<sequence>MTVLEEGNELLKYIPQRHPFVMVSSLHSHGEKSVVSGLKVSNDNLLVNEGQLQEAGLVENMAQTAALFAGIQAHLSRKEAPVGFIASVKGLKIHKLPLVGDNINTSVEIVNEVMNMQIAMARVYDESENTIAECELRIFIKPEEDQD</sequence>
<accession>A0A937FUT0</accession>
<gene>
    <name evidence="1" type="ORF">JMN32_09430</name>
</gene>
<reference evidence="1" key="1">
    <citation type="submission" date="2021-01" db="EMBL/GenBank/DDBJ databases">
        <title>Fulvivirga kasyanovii gen. nov., sp nov., a novel member of the phylum Bacteroidetes isolated from seawater in a mussel farm.</title>
        <authorList>
            <person name="Zhao L.-H."/>
            <person name="Wang Z.-J."/>
        </authorList>
    </citation>
    <scope>NUCLEOTIDE SEQUENCE</scope>
    <source>
        <strain evidence="1">29W222</strain>
    </source>
</reference>
<proteinExistence type="predicted"/>
<keyword evidence="2" id="KW-1185">Reference proteome</keyword>
<dbReference type="Proteomes" id="UP000614216">
    <property type="component" value="Unassembled WGS sequence"/>
</dbReference>
<name>A0A937FUT0_9BACT</name>
<dbReference type="EMBL" id="JAEUGD010000031">
    <property type="protein sequence ID" value="MBL6446530.1"/>
    <property type="molecule type" value="Genomic_DNA"/>
</dbReference>
<protein>
    <recommendedName>
        <fullName evidence="3">3-hydroxyacyl-ACP dehydratase</fullName>
    </recommendedName>
</protein>
<dbReference type="InterPro" id="IPR016776">
    <property type="entry name" value="ApeP-like_dehydratase"/>
</dbReference>
<dbReference type="AlphaFoldDB" id="A0A937FUT0"/>
<dbReference type="Pfam" id="PF22817">
    <property type="entry name" value="ApeP-like"/>
    <property type="match status" value="1"/>
</dbReference>